<keyword evidence="3" id="KW-1185">Reference proteome</keyword>
<dbReference type="RefSeq" id="WP_358357123.1">
    <property type="nucleotide sequence ID" value="NZ_JBEZFP010000065.1"/>
</dbReference>
<dbReference type="InterPro" id="IPR028994">
    <property type="entry name" value="Integrin_alpha_N"/>
</dbReference>
<dbReference type="PANTHER" id="PTHR44103">
    <property type="entry name" value="PROPROTEIN CONVERTASE P"/>
    <property type="match status" value="1"/>
</dbReference>
<evidence type="ECO:0000313" key="3">
    <source>
        <dbReference type="Proteomes" id="UP001551482"/>
    </source>
</evidence>
<dbReference type="Pfam" id="PF08310">
    <property type="entry name" value="LGFP"/>
    <property type="match status" value="5"/>
</dbReference>
<evidence type="ECO:0000313" key="2">
    <source>
        <dbReference type="EMBL" id="MEU8136530.1"/>
    </source>
</evidence>
<dbReference type="InterPro" id="IPR013207">
    <property type="entry name" value="LGFP"/>
</dbReference>
<proteinExistence type="predicted"/>
<sequence length="1091" mass="117993">MTTTPPTTTVPVPGEIPGYAGTLEEVVDPNAPPPIPGVVDADSAVRLETPEQIQRRAESARQVEHLTAPGGITPRAGPTPDNTLSDLTYDQCKSNQDAADPWGLAYSHRYYCSVKEFVLKNWRCAGTCPPVCTGVGDNCTEIGRDEFTVVTIGRISYNSQRKIQFNMKLDDWKTIGTVDDSRMMRLDLTCSGSCNPDPNNGAYLSLANWKSSGLTYVEFNPAVSTSGTGVDQVAFYNFKGDIAINGVSELGTRFADNQFRCDEATYVAVSSGCVFNKATEIFSINRADVTVQETAAHIYAALDNPTSTMPAGTYKKIPGGIGSGLPLTRLHPTTDRQQITDNTSTAVSSCRRYWNTPGQRYTQNAQGVYTYDCDEYPFKTTAEGARNAGVNYSVRPVKKEDNQRAGNAMLNVAFYQGMRVISGDKFYVTTYNPPAQPVPWVPIPNGKGTCKVFGNYPVCGAILNKYESLGGPGTQGNPTGDFDVTPDDQGEFQHFANASSIYWSQPTGAHQIGGNIRAKWGALGAQAGPLGYPTTDETPTPDSVGRFNHFRMPDGAAASIYWKSDLGAHDIRGAIRAKWAAQGWETGGLGYPTTDEVATPDGIGRFNHFTRYNGGGASIYWTPQFGAWSVQGPIRDKWAALGWETGLGYPTTDEFYVDQGAGYANHFKKPNVDFSDASIYWTPETGAWSVTGAIRLAWAAGGWEQSNLGYPVSDARSRDGRGMVQEFSHPDMGEYFVYLTPASGVRIVSEGTGFYQDIGGEASWLGYPTQNSYSRSAPEPLTPLGTQYYYTKLITENGCIRWEANTDVAYPTSSGRCSAAYPTDEIREKPCLAPCTDADYILGGLIDWDRDGKKDIIAKDGSNGDLWLYPGAGTRGPAGIPRVLIGTGWQNFSIAGLGDWGRTGAPGIVARDNANGNLWFYPGEGKRAPSSRPRVQIGSGWNGFQFGDISDYNRDGNVDIVVNDSAGILWLYPGEGKMAPSGKPRIQIGSGWGPVTDSGGGFVASIADWNSSGTPGIVGVRGAFVTYYPQNGAPTEVGSLDDWLLIKESSFVGATDWDNDGETDIIARSGEYDELWLMSRNKNPVRIGSGW</sequence>
<dbReference type="SUPFAM" id="SSF69318">
    <property type="entry name" value="Integrin alpha N-terminal domain"/>
    <property type="match status" value="1"/>
</dbReference>
<accession>A0ABV3DL92</accession>
<comment type="caution">
    <text evidence="2">The sequence shown here is derived from an EMBL/GenBank/DDBJ whole genome shotgun (WGS) entry which is preliminary data.</text>
</comment>
<reference evidence="2 3" key="1">
    <citation type="submission" date="2024-06" db="EMBL/GenBank/DDBJ databases">
        <title>The Natural Products Discovery Center: Release of the First 8490 Sequenced Strains for Exploring Actinobacteria Biosynthetic Diversity.</title>
        <authorList>
            <person name="Kalkreuter E."/>
            <person name="Kautsar S.A."/>
            <person name="Yang D."/>
            <person name="Bader C.D."/>
            <person name="Teijaro C.N."/>
            <person name="Fluegel L."/>
            <person name="Davis C.M."/>
            <person name="Simpson J.R."/>
            <person name="Lauterbach L."/>
            <person name="Steele A.D."/>
            <person name="Gui C."/>
            <person name="Meng S."/>
            <person name="Li G."/>
            <person name="Viehrig K."/>
            <person name="Ye F."/>
            <person name="Su P."/>
            <person name="Kiefer A.F."/>
            <person name="Nichols A."/>
            <person name="Cepeda A.J."/>
            <person name="Yan W."/>
            <person name="Fan B."/>
            <person name="Jiang Y."/>
            <person name="Adhikari A."/>
            <person name="Zheng C.-J."/>
            <person name="Schuster L."/>
            <person name="Cowan T.M."/>
            <person name="Smanski M.J."/>
            <person name="Chevrette M.G."/>
            <person name="De Carvalho L.P.S."/>
            <person name="Shen B."/>
        </authorList>
    </citation>
    <scope>NUCLEOTIDE SEQUENCE [LARGE SCALE GENOMIC DNA]</scope>
    <source>
        <strain evidence="2 3">NPDC048946</strain>
    </source>
</reference>
<dbReference type="InterPro" id="IPR029476">
    <property type="entry name" value="DNase_NucA_NucB"/>
</dbReference>
<dbReference type="EMBL" id="JBEZFP010000065">
    <property type="protein sequence ID" value="MEU8136530.1"/>
    <property type="molecule type" value="Genomic_DNA"/>
</dbReference>
<evidence type="ECO:0000259" key="1">
    <source>
        <dbReference type="Pfam" id="PF14040"/>
    </source>
</evidence>
<organism evidence="2 3">
    <name type="scientific">Streptodolium elevatio</name>
    <dbReference type="NCBI Taxonomy" id="3157996"/>
    <lineage>
        <taxon>Bacteria</taxon>
        <taxon>Bacillati</taxon>
        <taxon>Actinomycetota</taxon>
        <taxon>Actinomycetes</taxon>
        <taxon>Kitasatosporales</taxon>
        <taxon>Streptomycetaceae</taxon>
        <taxon>Streptodolium</taxon>
    </lineage>
</organism>
<name>A0ABV3DL92_9ACTN</name>
<dbReference type="Proteomes" id="UP001551482">
    <property type="component" value="Unassembled WGS sequence"/>
</dbReference>
<gene>
    <name evidence="2" type="ORF">AB0C36_23835</name>
</gene>
<dbReference type="Pfam" id="PF14040">
    <property type="entry name" value="DNase_NucA_NucB"/>
    <property type="match status" value="1"/>
</dbReference>
<protein>
    <submittedName>
        <fullName evidence="2">NucA/NucB deoxyribonuclease domain-containing protein</fullName>
    </submittedName>
</protein>
<feature type="domain" description="Deoxyribonuclease NucA/NucB" evidence="1">
    <location>
        <begin position="345"/>
        <end position="429"/>
    </location>
</feature>
<dbReference type="PANTHER" id="PTHR44103:SF1">
    <property type="entry name" value="PROPROTEIN CONVERTASE P"/>
    <property type="match status" value="1"/>
</dbReference>